<dbReference type="InParanoid" id="F4X1N5"/>
<dbReference type="Proteomes" id="UP000007755">
    <property type="component" value="Unassembled WGS sequence"/>
</dbReference>
<proteinExistence type="predicted"/>
<accession>F4X1N5</accession>
<dbReference type="EMBL" id="GL888539">
    <property type="protein sequence ID" value="EGI59636.1"/>
    <property type="molecule type" value="Genomic_DNA"/>
</dbReference>
<organism evidence="2">
    <name type="scientific">Acromyrmex echinatior</name>
    <name type="common">Panamanian leafcutter ant</name>
    <name type="synonym">Acromyrmex octospinosus echinatior</name>
    <dbReference type="NCBI Taxonomy" id="103372"/>
    <lineage>
        <taxon>Eukaryota</taxon>
        <taxon>Metazoa</taxon>
        <taxon>Ecdysozoa</taxon>
        <taxon>Arthropoda</taxon>
        <taxon>Hexapoda</taxon>
        <taxon>Insecta</taxon>
        <taxon>Pterygota</taxon>
        <taxon>Neoptera</taxon>
        <taxon>Endopterygota</taxon>
        <taxon>Hymenoptera</taxon>
        <taxon>Apocrita</taxon>
        <taxon>Aculeata</taxon>
        <taxon>Formicoidea</taxon>
        <taxon>Formicidae</taxon>
        <taxon>Myrmicinae</taxon>
        <taxon>Acromyrmex</taxon>
    </lineage>
</organism>
<keyword evidence="2" id="KW-1185">Reference proteome</keyword>
<protein>
    <submittedName>
        <fullName evidence="1">Uncharacterized protein</fullName>
    </submittedName>
</protein>
<reference evidence="1" key="1">
    <citation type="submission" date="2011-02" db="EMBL/GenBank/DDBJ databases">
        <title>The genome of the leaf-cutting ant Acromyrmex echinatior suggests key adaptations to social evolution and fungus farming.</title>
        <authorList>
            <person name="Nygaard S."/>
            <person name="Zhang G."/>
        </authorList>
    </citation>
    <scope>NUCLEOTIDE SEQUENCE</scope>
</reference>
<name>F4X1N5_ACREC</name>
<evidence type="ECO:0000313" key="1">
    <source>
        <dbReference type="EMBL" id="EGI59636.1"/>
    </source>
</evidence>
<gene>
    <name evidence="1" type="ORF">G5I_12203</name>
</gene>
<evidence type="ECO:0000313" key="2">
    <source>
        <dbReference type="Proteomes" id="UP000007755"/>
    </source>
</evidence>
<dbReference type="AlphaFoldDB" id="F4X1N5"/>
<sequence length="95" mass="9791">MPVGVCIVSCVGTVMGTAKRCGIGVSTDSRVRIFGTRLVLRVGFLGGSLARSDLLTRPVGGSVPATDGPTAYYSVGMAKGWTRSVQASSSSESHR</sequence>